<protein>
    <recommendedName>
        <fullName evidence="6 7">Phosphopentomutase</fullName>
        <ecNumber evidence="6 7">5.4.2.7</ecNumber>
    </recommendedName>
    <alternativeName>
        <fullName evidence="6">Phosphodeoxyribomutase</fullName>
    </alternativeName>
</protein>
<comment type="catalytic activity">
    <reaction evidence="6">
        <text>alpha-D-ribose 1-phosphate = D-ribose 5-phosphate</text>
        <dbReference type="Rhea" id="RHEA:18793"/>
        <dbReference type="ChEBI" id="CHEBI:57720"/>
        <dbReference type="ChEBI" id="CHEBI:78346"/>
        <dbReference type="EC" id="5.4.2.7"/>
    </reaction>
</comment>
<dbReference type="GO" id="GO:0005829">
    <property type="term" value="C:cytosol"/>
    <property type="evidence" value="ECO:0007669"/>
    <property type="project" value="TreeGrafter"/>
</dbReference>
<dbReference type="FunFam" id="3.30.70.1250:FF:000001">
    <property type="entry name" value="Phosphopentomutase"/>
    <property type="match status" value="1"/>
</dbReference>
<comment type="catalytic activity">
    <reaction evidence="6">
        <text>2-deoxy-alpha-D-ribose 1-phosphate = 2-deoxy-D-ribose 5-phosphate</text>
        <dbReference type="Rhea" id="RHEA:27658"/>
        <dbReference type="ChEBI" id="CHEBI:57259"/>
        <dbReference type="ChEBI" id="CHEBI:62877"/>
        <dbReference type="EC" id="5.4.2.7"/>
    </reaction>
</comment>
<dbReference type="GO" id="GO:0006015">
    <property type="term" value="P:5-phosphoribose 1-diphosphate biosynthetic process"/>
    <property type="evidence" value="ECO:0007669"/>
    <property type="project" value="UniProtKB-UniPathway"/>
</dbReference>
<dbReference type="PANTHER" id="PTHR21110:SF0">
    <property type="entry name" value="PHOSPHOPENTOMUTASE"/>
    <property type="match status" value="1"/>
</dbReference>
<feature type="binding site" evidence="6">
    <location>
        <position position="325"/>
    </location>
    <ligand>
        <name>Mn(2+)</name>
        <dbReference type="ChEBI" id="CHEBI:29035"/>
        <label>1</label>
    </ligand>
</feature>
<evidence type="ECO:0000259" key="8">
    <source>
        <dbReference type="Pfam" id="PF01676"/>
    </source>
</evidence>
<dbReference type="EMBL" id="DTMZ01000035">
    <property type="protein sequence ID" value="HGD12789.1"/>
    <property type="molecule type" value="Genomic_DNA"/>
</dbReference>
<evidence type="ECO:0000256" key="3">
    <source>
        <dbReference type="ARBA" id="ARBA00022723"/>
    </source>
</evidence>
<gene>
    <name evidence="6" type="primary">deoB</name>
    <name evidence="9" type="ORF">ENX16_01705</name>
</gene>
<comment type="subcellular location">
    <subcellularLocation>
        <location evidence="6">Cytoplasm</location>
    </subcellularLocation>
</comment>
<dbReference type="EC" id="5.4.2.7" evidence="6 7"/>
<dbReference type="HAMAP" id="MF_00740">
    <property type="entry name" value="Phosphopentomut"/>
    <property type="match status" value="1"/>
</dbReference>
<comment type="caution">
    <text evidence="9">The sequence shown here is derived from an EMBL/GenBank/DDBJ whole genome shotgun (WGS) entry which is preliminary data.</text>
</comment>
<feature type="binding site" evidence="6">
    <location>
        <position position="284"/>
    </location>
    <ligand>
        <name>Mn(2+)</name>
        <dbReference type="ChEBI" id="CHEBI:29035"/>
        <label>2</label>
    </ligand>
</feature>
<feature type="binding site" evidence="6">
    <location>
        <position position="326"/>
    </location>
    <ligand>
        <name>Mn(2+)</name>
        <dbReference type="ChEBI" id="CHEBI:29035"/>
        <label>1</label>
    </ligand>
</feature>
<dbReference type="InterPro" id="IPR017850">
    <property type="entry name" value="Alkaline_phosphatase_core_sf"/>
</dbReference>
<sequence>MEKPRVIIFVLDGVGCGELPDAERFHDCGSNTLGNLALATGGLNLPNLTRLGLGNILEIKGVPAQRQPAAAFGKMAEKSAGKDSTTGHWEIAGVITSEPFPVFPDGFPQSLIREFEERIGRRVLGNVAASGTEIIKQLGVEHLQTGFPIVYTSADSVFQVAAHIEVIPLEELYRMCKIARELLTGRYRVARVIARPFAGEPGSFYRTPQRRDFSCPPPMPTLLDNVKAAGMGVVAVGKIDELFAGQGITRSFHSVKNEECLEFTRKILNQVEPGLLFVNLVQFDMDWGHRNDPFGFARGLEQFDQALSEIIPALQAEDLMFITADHGCDPTTPSTDHSREYVPLLVYGLKIQPGVNLGVRETFADLGQTAAEFLGGSPTPAGSSFLKAIKKGGGSDKS</sequence>
<dbReference type="InterPro" id="IPR010045">
    <property type="entry name" value="DeoB"/>
</dbReference>
<keyword evidence="5 6" id="KW-0413">Isomerase</keyword>
<dbReference type="NCBIfam" id="NF003766">
    <property type="entry name" value="PRK05362.1"/>
    <property type="match status" value="1"/>
</dbReference>
<dbReference type="PIRSF" id="PIRSF001491">
    <property type="entry name" value="Ppentomutase"/>
    <property type="match status" value="1"/>
</dbReference>
<dbReference type="SUPFAM" id="SSF143856">
    <property type="entry name" value="DeoB insert domain-like"/>
    <property type="match status" value="1"/>
</dbReference>
<proteinExistence type="inferred from homology"/>
<feature type="binding site" evidence="6">
    <location>
        <position position="12"/>
    </location>
    <ligand>
        <name>Mn(2+)</name>
        <dbReference type="ChEBI" id="CHEBI:29035"/>
        <label>1</label>
    </ligand>
</feature>
<comment type="cofactor">
    <cofactor evidence="6">
        <name>Mn(2+)</name>
        <dbReference type="ChEBI" id="CHEBI:29035"/>
    </cofactor>
    <text evidence="6">Binds 2 manganese ions.</text>
</comment>
<feature type="binding site" evidence="6">
    <location>
        <position position="289"/>
    </location>
    <ligand>
        <name>Mn(2+)</name>
        <dbReference type="ChEBI" id="CHEBI:29035"/>
        <label>2</label>
    </ligand>
</feature>
<evidence type="ECO:0000256" key="6">
    <source>
        <dbReference type="HAMAP-Rule" id="MF_00740"/>
    </source>
</evidence>
<dbReference type="GO" id="GO:0000287">
    <property type="term" value="F:magnesium ion binding"/>
    <property type="evidence" value="ECO:0007669"/>
    <property type="project" value="UniProtKB-UniRule"/>
</dbReference>
<evidence type="ECO:0000256" key="1">
    <source>
        <dbReference type="ARBA" id="ARBA00010373"/>
    </source>
</evidence>
<dbReference type="GO" id="GO:0043094">
    <property type="term" value="P:metabolic compound salvage"/>
    <property type="evidence" value="ECO:0007669"/>
    <property type="project" value="UniProtKB-UniRule"/>
</dbReference>
<keyword evidence="3 6" id="KW-0479">Metal-binding</keyword>
<dbReference type="GO" id="GO:0030145">
    <property type="term" value="F:manganese ion binding"/>
    <property type="evidence" value="ECO:0007669"/>
    <property type="project" value="UniProtKB-UniRule"/>
</dbReference>
<reference evidence="9" key="1">
    <citation type="journal article" date="2020" name="mSystems">
        <title>Genome- and Community-Level Interaction Insights into Carbon Utilization and Element Cycling Functions of Hydrothermarchaeota in Hydrothermal Sediment.</title>
        <authorList>
            <person name="Zhou Z."/>
            <person name="Liu Y."/>
            <person name="Xu W."/>
            <person name="Pan J."/>
            <person name="Luo Z.H."/>
            <person name="Li M."/>
        </authorList>
    </citation>
    <scope>NUCLEOTIDE SEQUENCE [LARGE SCALE GENOMIC DNA]</scope>
    <source>
        <strain evidence="9">SpSt-914</strain>
    </source>
</reference>
<dbReference type="InterPro" id="IPR024052">
    <property type="entry name" value="Phosphopentomutase_DeoB_cap_sf"/>
</dbReference>
<evidence type="ECO:0000256" key="2">
    <source>
        <dbReference type="ARBA" id="ARBA00022490"/>
    </source>
</evidence>
<evidence type="ECO:0000256" key="7">
    <source>
        <dbReference type="NCBIfam" id="TIGR01696"/>
    </source>
</evidence>
<feature type="binding site" evidence="6">
    <location>
        <position position="337"/>
    </location>
    <ligand>
        <name>Mn(2+)</name>
        <dbReference type="ChEBI" id="CHEBI:29035"/>
        <label>2</label>
    </ligand>
</feature>
<comment type="similarity">
    <text evidence="1 6">Belongs to the phosphopentomutase family.</text>
</comment>
<dbReference type="CDD" id="cd16009">
    <property type="entry name" value="PPM"/>
    <property type="match status" value="1"/>
</dbReference>
<dbReference type="PANTHER" id="PTHR21110">
    <property type="entry name" value="PHOSPHOPENTOMUTASE"/>
    <property type="match status" value="1"/>
</dbReference>
<dbReference type="AlphaFoldDB" id="A0A7V3PSR0"/>
<dbReference type="SUPFAM" id="SSF53649">
    <property type="entry name" value="Alkaline phosphatase-like"/>
    <property type="match status" value="1"/>
</dbReference>
<evidence type="ECO:0000256" key="4">
    <source>
        <dbReference type="ARBA" id="ARBA00023211"/>
    </source>
</evidence>
<keyword evidence="4 6" id="KW-0464">Manganese</keyword>
<evidence type="ECO:0000256" key="5">
    <source>
        <dbReference type="ARBA" id="ARBA00023235"/>
    </source>
</evidence>
<dbReference type="GO" id="GO:0009117">
    <property type="term" value="P:nucleotide metabolic process"/>
    <property type="evidence" value="ECO:0007669"/>
    <property type="project" value="UniProtKB-UniRule"/>
</dbReference>
<dbReference type="Pfam" id="PF01676">
    <property type="entry name" value="Metalloenzyme"/>
    <property type="match status" value="1"/>
</dbReference>
<dbReference type="Gene3D" id="3.30.70.1250">
    <property type="entry name" value="Phosphopentomutase"/>
    <property type="match status" value="1"/>
</dbReference>
<dbReference type="NCBIfam" id="TIGR01696">
    <property type="entry name" value="deoB"/>
    <property type="match status" value="1"/>
</dbReference>
<dbReference type="Gene3D" id="3.40.720.10">
    <property type="entry name" value="Alkaline Phosphatase, subunit A"/>
    <property type="match status" value="1"/>
</dbReference>
<dbReference type="GO" id="GO:0006018">
    <property type="term" value="P:2-deoxyribose 1-phosphate catabolic process"/>
    <property type="evidence" value="ECO:0007669"/>
    <property type="project" value="UniProtKB-UniRule"/>
</dbReference>
<name>A0A7V3PSR0_UNCW3</name>
<organism evidence="9">
    <name type="scientific">candidate division WOR-3 bacterium</name>
    <dbReference type="NCBI Taxonomy" id="2052148"/>
    <lineage>
        <taxon>Bacteria</taxon>
        <taxon>Bacteria division WOR-3</taxon>
    </lineage>
</organism>
<evidence type="ECO:0000313" key="9">
    <source>
        <dbReference type="EMBL" id="HGD12789.1"/>
    </source>
</evidence>
<dbReference type="InterPro" id="IPR006124">
    <property type="entry name" value="Metalloenzyme"/>
</dbReference>
<comment type="function">
    <text evidence="6">Isomerase that catalyzes the conversion of deoxy-ribose 1-phosphate (dRib-1-P) and ribose 1-phosphate (Rib-1-P) to deoxy-ribose 5-phosphate (dRib-5-P) and ribose 5-phosphate (Rib-5-P), respectively.</text>
</comment>
<feature type="domain" description="Metalloenzyme" evidence="8">
    <location>
        <begin position="5"/>
        <end position="375"/>
    </location>
</feature>
<comment type="pathway">
    <text evidence="6">Carbohydrate degradation; 2-deoxy-D-ribose 1-phosphate degradation; D-glyceraldehyde 3-phosphate and acetaldehyde from 2-deoxy-alpha-D-ribose 1-phosphate: step 1/2.</text>
</comment>
<dbReference type="UniPathway" id="UPA00087">
    <property type="reaction ID" value="UER00173"/>
</dbReference>
<dbReference type="GO" id="GO:0008973">
    <property type="term" value="F:phosphopentomutase activity"/>
    <property type="evidence" value="ECO:0007669"/>
    <property type="project" value="UniProtKB-UniRule"/>
</dbReference>
<keyword evidence="2 6" id="KW-0963">Cytoplasm</keyword>
<accession>A0A7V3PSR0</accession>